<protein>
    <recommendedName>
        <fullName evidence="4">RRM domain-containing protein</fullName>
    </recommendedName>
</protein>
<dbReference type="SUPFAM" id="SSF54928">
    <property type="entry name" value="RNA-binding domain, RBD"/>
    <property type="match status" value="1"/>
</dbReference>
<accession>A0A4U0UA48</accession>
<dbReference type="EMBL" id="NAJL01000006">
    <property type="protein sequence ID" value="TKA32007.1"/>
    <property type="molecule type" value="Genomic_DNA"/>
</dbReference>
<dbReference type="GO" id="GO:0000398">
    <property type="term" value="P:mRNA splicing, via spliceosome"/>
    <property type="evidence" value="ECO:0007669"/>
    <property type="project" value="TreeGrafter"/>
</dbReference>
<dbReference type="GO" id="GO:0005737">
    <property type="term" value="C:cytoplasm"/>
    <property type="evidence" value="ECO:0007669"/>
    <property type="project" value="TreeGrafter"/>
</dbReference>
<dbReference type="Proteomes" id="UP000308549">
    <property type="component" value="Unassembled WGS sequence"/>
</dbReference>
<dbReference type="GO" id="GO:0061574">
    <property type="term" value="C:ASAP complex"/>
    <property type="evidence" value="ECO:0007669"/>
    <property type="project" value="TreeGrafter"/>
</dbReference>
<dbReference type="Pfam" id="PF00076">
    <property type="entry name" value="RRM_1"/>
    <property type="match status" value="1"/>
</dbReference>
<keyword evidence="1 2" id="KW-0694">RNA-binding</keyword>
<feature type="region of interest" description="Disordered" evidence="3">
    <location>
        <begin position="95"/>
        <end position="142"/>
    </location>
</feature>
<keyword evidence="6" id="KW-1185">Reference proteome</keyword>
<dbReference type="GO" id="GO:0003723">
    <property type="term" value="F:RNA binding"/>
    <property type="evidence" value="ECO:0007669"/>
    <property type="project" value="UniProtKB-UniRule"/>
</dbReference>
<sequence>MADVVTDMDARANGQRSLSRKKLTKNVNEAHLREIFSSYGEIEDLEMPMNKQFMMNKGIAYILYSDAKYAEEAIACMHEAQLDGACINAGWTAAEERHEEPSATTEELFAIQKSATKEEKKPSLQQQGSEREQVPTAKEEVR</sequence>
<organism evidence="5 6">
    <name type="scientific">Salinomyces thailandicus</name>
    <dbReference type="NCBI Taxonomy" id="706561"/>
    <lineage>
        <taxon>Eukaryota</taxon>
        <taxon>Fungi</taxon>
        <taxon>Dikarya</taxon>
        <taxon>Ascomycota</taxon>
        <taxon>Pezizomycotina</taxon>
        <taxon>Dothideomycetes</taxon>
        <taxon>Dothideomycetidae</taxon>
        <taxon>Mycosphaerellales</taxon>
        <taxon>Teratosphaeriaceae</taxon>
        <taxon>Salinomyces</taxon>
    </lineage>
</organism>
<name>A0A4U0UA48_9PEZI</name>
<evidence type="ECO:0000256" key="3">
    <source>
        <dbReference type="SAM" id="MobiDB-lite"/>
    </source>
</evidence>
<feature type="domain" description="RRM" evidence="4">
    <location>
        <begin position="16"/>
        <end position="94"/>
    </location>
</feature>
<evidence type="ECO:0000313" key="5">
    <source>
        <dbReference type="EMBL" id="TKA32007.1"/>
    </source>
</evidence>
<evidence type="ECO:0000256" key="1">
    <source>
        <dbReference type="ARBA" id="ARBA00022884"/>
    </source>
</evidence>
<evidence type="ECO:0000259" key="4">
    <source>
        <dbReference type="PROSITE" id="PS50102"/>
    </source>
</evidence>
<comment type="caution">
    <text evidence="5">The sequence shown here is derived from an EMBL/GenBank/DDBJ whole genome shotgun (WGS) entry which is preliminary data.</text>
</comment>
<evidence type="ECO:0000313" key="6">
    <source>
        <dbReference type="Proteomes" id="UP000308549"/>
    </source>
</evidence>
<dbReference type="InterPro" id="IPR035979">
    <property type="entry name" value="RBD_domain_sf"/>
</dbReference>
<dbReference type="GO" id="GO:0005654">
    <property type="term" value="C:nucleoplasm"/>
    <property type="evidence" value="ECO:0007669"/>
    <property type="project" value="TreeGrafter"/>
</dbReference>
<dbReference type="OrthoDB" id="252020at2759"/>
<evidence type="ECO:0000256" key="2">
    <source>
        <dbReference type="PROSITE-ProRule" id="PRU00176"/>
    </source>
</evidence>
<dbReference type="InterPro" id="IPR012677">
    <property type="entry name" value="Nucleotide-bd_a/b_plait_sf"/>
</dbReference>
<dbReference type="PROSITE" id="PS50102">
    <property type="entry name" value="RRM"/>
    <property type="match status" value="1"/>
</dbReference>
<dbReference type="SMART" id="SM00360">
    <property type="entry name" value="RRM"/>
    <property type="match status" value="1"/>
</dbReference>
<gene>
    <name evidence="5" type="ORF">B0A50_01253</name>
</gene>
<dbReference type="InterPro" id="IPR000504">
    <property type="entry name" value="RRM_dom"/>
</dbReference>
<dbReference type="PANTHER" id="PTHR15481:SF0">
    <property type="entry name" value="LD23870P-RELATED"/>
    <property type="match status" value="1"/>
</dbReference>
<dbReference type="Gene3D" id="3.30.70.330">
    <property type="match status" value="1"/>
</dbReference>
<feature type="compositionally biased region" description="Basic and acidic residues" evidence="3">
    <location>
        <begin position="129"/>
        <end position="142"/>
    </location>
</feature>
<proteinExistence type="predicted"/>
<reference evidence="5 6" key="1">
    <citation type="submission" date="2017-03" db="EMBL/GenBank/DDBJ databases">
        <title>Genomes of endolithic fungi from Antarctica.</title>
        <authorList>
            <person name="Coleine C."/>
            <person name="Masonjones S."/>
            <person name="Stajich J.E."/>
        </authorList>
    </citation>
    <scope>NUCLEOTIDE SEQUENCE [LARGE SCALE GENOMIC DNA]</scope>
    <source>
        <strain evidence="5 6">CCFEE 6315</strain>
    </source>
</reference>
<dbReference type="PANTHER" id="PTHR15481">
    <property type="entry name" value="RIBONUCLEIC ACID BINDING PROTEIN S1"/>
    <property type="match status" value="1"/>
</dbReference>
<dbReference type="AlphaFoldDB" id="A0A4U0UA48"/>